<evidence type="ECO:0000313" key="6">
    <source>
        <dbReference type="Proteomes" id="UP000054172"/>
    </source>
</evidence>
<comment type="caution">
    <text evidence="5">The sequence shown here is derived from an EMBL/GenBank/DDBJ whole genome shotgun (WGS) entry which is preliminary data.</text>
</comment>
<dbReference type="Gene3D" id="3.40.50.1970">
    <property type="match status" value="1"/>
</dbReference>
<feature type="domain" description="Alcohol dehydrogenase iron-type/glycerol dehydrogenase GldA" evidence="3">
    <location>
        <begin position="9"/>
        <end position="177"/>
    </location>
</feature>
<evidence type="ECO:0000259" key="4">
    <source>
        <dbReference type="Pfam" id="PF25137"/>
    </source>
</evidence>
<gene>
    <name evidence="5" type="ORF">AL399_06025</name>
</gene>
<reference evidence="5" key="1">
    <citation type="submission" date="2015-08" db="EMBL/GenBank/DDBJ databases">
        <title>Candidatus Bacteriodes Periocalifornicus.</title>
        <authorList>
            <person name="McLean J.S."/>
            <person name="Kelley S."/>
        </authorList>
    </citation>
    <scope>NUCLEOTIDE SEQUENCE [LARGE SCALE GENOMIC DNA]</scope>
    <source>
        <strain evidence="5">12B</strain>
    </source>
</reference>
<dbReference type="GO" id="GO:0005829">
    <property type="term" value="C:cytosol"/>
    <property type="evidence" value="ECO:0007669"/>
    <property type="project" value="TreeGrafter"/>
</dbReference>
<feature type="domain" description="Fe-containing alcohol dehydrogenase-like C-terminal" evidence="4">
    <location>
        <begin position="189"/>
        <end position="359"/>
    </location>
</feature>
<dbReference type="InterPro" id="IPR044731">
    <property type="entry name" value="BDH-like"/>
</dbReference>
<dbReference type="Pfam" id="PF25137">
    <property type="entry name" value="ADH_Fe_C"/>
    <property type="match status" value="1"/>
</dbReference>
<protein>
    <submittedName>
        <fullName evidence="5">Aldehyde reductase</fullName>
    </submittedName>
</protein>
<comment type="similarity">
    <text evidence="1">Belongs to the iron-containing alcohol dehydrogenase family.</text>
</comment>
<dbReference type="GO" id="GO:1990362">
    <property type="term" value="F:butanol dehydrogenase (NAD+) activity"/>
    <property type="evidence" value="ECO:0007669"/>
    <property type="project" value="InterPro"/>
</dbReference>
<organism evidence="5 6">
    <name type="scientific">Candidatus [Bacteroides] periocalifornicus</name>
    <dbReference type="NCBI Taxonomy" id="1702214"/>
    <lineage>
        <taxon>Bacteria</taxon>
        <taxon>Pseudomonadati</taxon>
        <taxon>Bacteroidota</taxon>
    </lineage>
</organism>
<dbReference type="STRING" id="1702214.AL399_06025"/>
<dbReference type="PATRIC" id="fig|1702214.3.peg.465"/>
<dbReference type="AlphaFoldDB" id="A0A0Q4AXJ1"/>
<dbReference type="InterPro" id="IPR018211">
    <property type="entry name" value="ADH_Fe_CS"/>
</dbReference>
<dbReference type="PROSITE" id="PS00060">
    <property type="entry name" value="ADH_IRON_2"/>
    <property type="match status" value="1"/>
</dbReference>
<evidence type="ECO:0000259" key="3">
    <source>
        <dbReference type="Pfam" id="PF00465"/>
    </source>
</evidence>
<dbReference type="InterPro" id="IPR056798">
    <property type="entry name" value="ADH_Fe_C"/>
</dbReference>
<evidence type="ECO:0000256" key="2">
    <source>
        <dbReference type="ARBA" id="ARBA00023002"/>
    </source>
</evidence>
<dbReference type="FunFam" id="3.40.50.1970:FF:000003">
    <property type="entry name" value="Alcohol dehydrogenase, iron-containing"/>
    <property type="match status" value="1"/>
</dbReference>
<dbReference type="Pfam" id="PF00465">
    <property type="entry name" value="Fe-ADH"/>
    <property type="match status" value="1"/>
</dbReference>
<proteinExistence type="inferred from homology"/>
<evidence type="ECO:0000256" key="1">
    <source>
        <dbReference type="ARBA" id="ARBA00007358"/>
    </source>
</evidence>
<dbReference type="GO" id="GO:0046872">
    <property type="term" value="F:metal ion binding"/>
    <property type="evidence" value="ECO:0007669"/>
    <property type="project" value="InterPro"/>
</dbReference>
<accession>A0A0Q4AXJ1</accession>
<dbReference type="CDD" id="cd08187">
    <property type="entry name" value="BDH"/>
    <property type="match status" value="1"/>
</dbReference>
<dbReference type="EMBL" id="LIIK01000026">
    <property type="protein sequence ID" value="KQM08670.1"/>
    <property type="molecule type" value="Genomic_DNA"/>
</dbReference>
<keyword evidence="6" id="KW-1185">Reference proteome</keyword>
<keyword evidence="2" id="KW-0560">Oxidoreductase</keyword>
<name>A0A0Q4AXJ1_9BACT</name>
<evidence type="ECO:0000313" key="5">
    <source>
        <dbReference type="EMBL" id="KQM08670.1"/>
    </source>
</evidence>
<dbReference type="GO" id="GO:0008106">
    <property type="term" value="F:alcohol dehydrogenase (NADP+) activity"/>
    <property type="evidence" value="ECO:0007669"/>
    <property type="project" value="TreeGrafter"/>
</dbReference>
<dbReference type="GO" id="GO:1990002">
    <property type="term" value="F:methylglyoxal reductase (NADPH) (acetol producing) activity"/>
    <property type="evidence" value="ECO:0007669"/>
    <property type="project" value="TreeGrafter"/>
</dbReference>
<sequence>MENFVLYNPVRILFGKGQTANIDGQLPKDARVLVTYGGGSILRNGVLNEVRTALGTRHVVLFGGIEPNPHYETLIKALPVIEREGINFLLAVGGGSVIDGTKFIAAAACFPGEDKWDLIRHREEHPVQAALPLGTVLTISATGSEMNSAAVVSKAETQEKFGLHSDLLFPQFSVVDPAHTLSLPMRQVANGVVDAFVHVVEQYLTFPVGAMVQDEFAEGLLRTLVDIGPRIMADPSDVDLRANLAMAAMLALNGLIGCGVPSDWATHRIGHEITALFGLDHALTLAIVLPHLLRDQQVYKRGKLVQCGERVFGITAGSPEERANAAIARIEQFLQQMMGAIRLRDYGITLDDASEIWRRFEVRNWHQGERGNIDGKAVQRILTAAL</sequence>
<dbReference type="PROSITE" id="PS00913">
    <property type="entry name" value="ADH_IRON_1"/>
    <property type="match status" value="1"/>
</dbReference>
<dbReference type="PANTHER" id="PTHR43633:SF1">
    <property type="entry name" value="ALCOHOL DEHYDROGENASE YQHD"/>
    <property type="match status" value="1"/>
</dbReference>
<dbReference type="PANTHER" id="PTHR43633">
    <property type="entry name" value="ALCOHOL DEHYDROGENASE YQHD"/>
    <property type="match status" value="1"/>
</dbReference>
<dbReference type="InterPro" id="IPR001670">
    <property type="entry name" value="ADH_Fe/GldA"/>
</dbReference>
<dbReference type="Proteomes" id="UP000054172">
    <property type="component" value="Unassembled WGS sequence"/>
</dbReference>
<dbReference type="Gene3D" id="1.20.1090.10">
    <property type="entry name" value="Dehydroquinate synthase-like - alpha domain"/>
    <property type="match status" value="1"/>
</dbReference>
<dbReference type="SUPFAM" id="SSF56796">
    <property type="entry name" value="Dehydroquinate synthase-like"/>
    <property type="match status" value="1"/>
</dbReference>